<accession>A0ABT1I5V2</accession>
<gene>
    <name evidence="1" type="ORF">LV75_000263</name>
</gene>
<proteinExistence type="predicted"/>
<keyword evidence="2" id="KW-1185">Reference proteome</keyword>
<evidence type="ECO:0000313" key="2">
    <source>
        <dbReference type="Proteomes" id="UP001205185"/>
    </source>
</evidence>
<name>A0ABT1I5V2_9PSEU</name>
<protein>
    <submittedName>
        <fullName evidence="1">Uncharacterized protein</fullName>
    </submittedName>
</protein>
<organism evidence="1 2">
    <name type="scientific">Actinokineospora diospyrosa</name>
    <dbReference type="NCBI Taxonomy" id="103728"/>
    <lineage>
        <taxon>Bacteria</taxon>
        <taxon>Bacillati</taxon>
        <taxon>Actinomycetota</taxon>
        <taxon>Actinomycetes</taxon>
        <taxon>Pseudonocardiales</taxon>
        <taxon>Pseudonocardiaceae</taxon>
        <taxon>Actinokineospora</taxon>
    </lineage>
</organism>
<dbReference type="EMBL" id="JAMTCO010000001">
    <property type="protein sequence ID" value="MCP2267781.1"/>
    <property type="molecule type" value="Genomic_DNA"/>
</dbReference>
<dbReference type="Proteomes" id="UP001205185">
    <property type="component" value="Unassembled WGS sequence"/>
</dbReference>
<reference evidence="1 2" key="1">
    <citation type="submission" date="2022-06" db="EMBL/GenBank/DDBJ databases">
        <title>Genomic Encyclopedia of Archaeal and Bacterial Type Strains, Phase II (KMG-II): from individual species to whole genera.</title>
        <authorList>
            <person name="Goeker M."/>
        </authorList>
    </citation>
    <scope>NUCLEOTIDE SEQUENCE [LARGE SCALE GENOMIC DNA]</scope>
    <source>
        <strain evidence="1 2">DSM 44255</strain>
    </source>
</reference>
<evidence type="ECO:0000313" key="1">
    <source>
        <dbReference type="EMBL" id="MCP2267781.1"/>
    </source>
</evidence>
<sequence length="328" mass="36093">MRGVDTDRRLEILNQELKHVRKGLGVHQVGLPASAGPVLRELAGVRADDAPGAVRDKLVAAVRGLVERLPQGRRALARVVFGLDNPTNAGYTTRLAEFGRAADRDVRTIQRRADEVVYLVAELACAAAAREGGDPGVPWHTKRLQVRLVLRGAEVEVFETRRIVSHQRGLTDVRHAISVGRLGLAGGSVDLAALGIDEISGGEVRSPAMVSADRVAFTLRPPHPLEPGDEHDFFFRVRTGEIAPFYCCTPEFDCERFTLNIRFEPKRRPSGVWRIDGEFSKEVADPTPVRQPLRIDDTGEVRADFTNLRPARSYGIGWAPTSWASTES</sequence>
<comment type="caution">
    <text evidence="1">The sequence shown here is derived from an EMBL/GenBank/DDBJ whole genome shotgun (WGS) entry which is preliminary data.</text>
</comment>